<dbReference type="InterPro" id="IPR025705">
    <property type="entry name" value="Beta_hexosaminidase_sua/sub"/>
</dbReference>
<comment type="catalytic activity">
    <reaction evidence="1 7">
        <text>Hydrolysis of terminal non-reducing N-acetyl-D-hexosamine residues in N-acetyl-beta-D-hexosaminides.</text>
        <dbReference type="EC" id="3.2.1.52"/>
    </reaction>
</comment>
<evidence type="ECO:0000256" key="6">
    <source>
        <dbReference type="ARBA" id="ARBA00023295"/>
    </source>
</evidence>
<dbReference type="EC" id="3.2.1.52" evidence="7"/>
<keyword evidence="12" id="KW-1185">Reference proteome</keyword>
<keyword evidence="4 7" id="KW-0378">Hydrolase</keyword>
<dbReference type="GO" id="GO:0030203">
    <property type="term" value="P:glycosaminoglycan metabolic process"/>
    <property type="evidence" value="ECO:0007669"/>
    <property type="project" value="TreeGrafter"/>
</dbReference>
<evidence type="ECO:0000256" key="3">
    <source>
        <dbReference type="ARBA" id="ARBA00022729"/>
    </source>
</evidence>
<evidence type="ECO:0000313" key="12">
    <source>
        <dbReference type="Proteomes" id="UP000677054"/>
    </source>
</evidence>
<keyword evidence="3" id="KW-0732">Signal</keyword>
<dbReference type="AlphaFoldDB" id="A0A7R8X131"/>
<evidence type="ECO:0000313" key="11">
    <source>
        <dbReference type="EMBL" id="CAD7240736.1"/>
    </source>
</evidence>
<dbReference type="PANTHER" id="PTHR22600:SF26">
    <property type="entry name" value="BETA-N-ACETYLHEXOSAMINIDASE"/>
    <property type="match status" value="1"/>
</dbReference>
<comment type="similarity">
    <text evidence="2 7">Belongs to the glycosyl hydrolase 20 family.</text>
</comment>
<dbReference type="FunFam" id="3.20.20.80:FF:000063">
    <property type="entry name" value="Beta-hexosaminidase"/>
    <property type="match status" value="1"/>
</dbReference>
<dbReference type="InterPro" id="IPR029018">
    <property type="entry name" value="Hex-like_dom2"/>
</dbReference>
<keyword evidence="5" id="KW-0325">Glycoprotein</keyword>
<dbReference type="Gene3D" id="3.30.379.10">
    <property type="entry name" value="Chitobiase/beta-hexosaminidase domain 2-like"/>
    <property type="match status" value="1"/>
</dbReference>
<evidence type="ECO:0000256" key="4">
    <source>
        <dbReference type="ARBA" id="ARBA00022801"/>
    </source>
</evidence>
<evidence type="ECO:0000256" key="7">
    <source>
        <dbReference type="PIRNR" id="PIRNR001093"/>
    </source>
</evidence>
<dbReference type="Proteomes" id="UP000677054">
    <property type="component" value="Unassembled WGS sequence"/>
</dbReference>
<dbReference type="InterPro" id="IPR015883">
    <property type="entry name" value="Glyco_hydro_20_cat"/>
</dbReference>
<reference evidence="11" key="1">
    <citation type="submission" date="2020-11" db="EMBL/GenBank/DDBJ databases">
        <authorList>
            <person name="Tran Van P."/>
        </authorList>
    </citation>
    <scope>NUCLEOTIDE SEQUENCE</scope>
</reference>
<evidence type="ECO:0000256" key="8">
    <source>
        <dbReference type="PIRSR" id="PIRSR001093-1"/>
    </source>
</evidence>
<protein>
    <recommendedName>
        <fullName evidence="7">Beta-hexosaminidase</fullName>
        <ecNumber evidence="7">3.2.1.52</ecNumber>
    </recommendedName>
</protein>
<dbReference type="Pfam" id="PF14845">
    <property type="entry name" value="Glycohydro_20b2"/>
    <property type="match status" value="1"/>
</dbReference>
<evidence type="ECO:0000259" key="9">
    <source>
        <dbReference type="Pfam" id="PF00728"/>
    </source>
</evidence>
<keyword evidence="6 7" id="KW-0326">Glycosidase</keyword>
<feature type="active site" description="Proton donor" evidence="8">
    <location>
        <position position="364"/>
    </location>
</feature>
<dbReference type="OrthoDB" id="428480at2759"/>
<dbReference type="PRINTS" id="PR00738">
    <property type="entry name" value="GLHYDRLASE20"/>
</dbReference>
<dbReference type="SUPFAM" id="SSF55545">
    <property type="entry name" value="beta-N-acetylhexosaminidase-like domain"/>
    <property type="match status" value="1"/>
</dbReference>
<sequence>MTASDSPWTWRCNNTEPMRCIRTPKSTLTPSEYQTLAACKLTCGKYGGLWPKPTGETILSKSVIPFLPENVTVITSFDARPKNYALRAALEAARDIFLGNINKYYPSNIERKPEGKALENRVEIRIRFESSSLALDRLTDESYVLSITRYETVTRVQILSQTFFGARHALETLSQLIAYDELYDSLQILESATVIDRPVFPHRGVMLDTSRNYYSMETLKRLIDGLSHNKLNIFHWHLTDAQSFPICLESRPKFCQYGAYAPWKVYRAADVKELVEYARLRGVRIIPEFDAPSHVGEGWQWAIEEGFDNLIACLRKEPWQKYCYQPPCGVLNPVEDRVYAILQDIYSDFLGMFDTDVFHMGGDEVVSTCWNETTEITDWMDSNGYSNTEDDFTRLWGEKFQRNAERALRIANGAQMPIILWTSHLTRSEKVTEYLNPKDYIIQVWEFTKEEGGRAHIQHLLLNDFKIIMSNVDGSYLDCGYGHWVGPPDNLNWCKPYKSWQAFYENDFLTVALNLTAGLMTPENVTKLVLGGEALMWSESVSEHSLEGKVWPRSAAAAERYWSNPEGGWVDAEWRMAHQTQRMIQLGIRTDAIKPEWCHQNSGLCYVIFSEEIPLLSSEQWEL</sequence>
<dbReference type="SUPFAM" id="SSF51445">
    <property type="entry name" value="(Trans)glycosidases"/>
    <property type="match status" value="1"/>
</dbReference>
<dbReference type="Pfam" id="PF00728">
    <property type="entry name" value="Glyco_hydro_20"/>
    <property type="match status" value="1"/>
</dbReference>
<dbReference type="InterPro" id="IPR029019">
    <property type="entry name" value="HEX_eukaryotic_N"/>
</dbReference>
<feature type="domain" description="Glycoside hydrolase family 20 catalytic" evidence="9">
    <location>
        <begin position="200"/>
        <end position="564"/>
    </location>
</feature>
<evidence type="ECO:0000256" key="2">
    <source>
        <dbReference type="ARBA" id="ARBA00006285"/>
    </source>
</evidence>
<feature type="domain" description="Beta-hexosaminidase eukaryotic type N-terminal" evidence="10">
    <location>
        <begin position="49"/>
        <end position="176"/>
    </location>
</feature>
<gene>
    <name evidence="11" type="ORF">DSTB1V02_LOCUS747</name>
</gene>
<dbReference type="EMBL" id="LR899574">
    <property type="protein sequence ID" value="CAD7240736.1"/>
    <property type="molecule type" value="Genomic_DNA"/>
</dbReference>
<evidence type="ECO:0000256" key="1">
    <source>
        <dbReference type="ARBA" id="ARBA00001231"/>
    </source>
</evidence>
<evidence type="ECO:0000259" key="10">
    <source>
        <dbReference type="Pfam" id="PF14845"/>
    </source>
</evidence>
<dbReference type="PANTHER" id="PTHR22600">
    <property type="entry name" value="BETA-HEXOSAMINIDASE"/>
    <property type="match status" value="1"/>
</dbReference>
<dbReference type="Gene3D" id="3.20.20.80">
    <property type="entry name" value="Glycosidases"/>
    <property type="match status" value="1"/>
</dbReference>
<dbReference type="EMBL" id="CAJPEV010000057">
    <property type="protein sequence ID" value="CAG0879770.1"/>
    <property type="molecule type" value="Genomic_DNA"/>
</dbReference>
<proteinExistence type="inferred from homology"/>
<dbReference type="PIRSF" id="PIRSF001093">
    <property type="entry name" value="B-hxosamndse_ab_euk"/>
    <property type="match status" value="1"/>
</dbReference>
<dbReference type="GO" id="GO:0005975">
    <property type="term" value="P:carbohydrate metabolic process"/>
    <property type="evidence" value="ECO:0007669"/>
    <property type="project" value="InterPro"/>
</dbReference>
<evidence type="ECO:0000256" key="5">
    <source>
        <dbReference type="ARBA" id="ARBA00023180"/>
    </source>
</evidence>
<name>A0A7R8X131_9CRUS</name>
<dbReference type="GO" id="GO:0005886">
    <property type="term" value="C:plasma membrane"/>
    <property type="evidence" value="ECO:0007669"/>
    <property type="project" value="TreeGrafter"/>
</dbReference>
<dbReference type="GO" id="GO:0016231">
    <property type="term" value="F:beta-N-acetylglucosaminidase activity"/>
    <property type="evidence" value="ECO:0007669"/>
    <property type="project" value="TreeGrafter"/>
</dbReference>
<dbReference type="InterPro" id="IPR017853">
    <property type="entry name" value="GH"/>
</dbReference>
<organism evidence="11">
    <name type="scientific">Darwinula stevensoni</name>
    <dbReference type="NCBI Taxonomy" id="69355"/>
    <lineage>
        <taxon>Eukaryota</taxon>
        <taxon>Metazoa</taxon>
        <taxon>Ecdysozoa</taxon>
        <taxon>Arthropoda</taxon>
        <taxon>Crustacea</taxon>
        <taxon>Oligostraca</taxon>
        <taxon>Ostracoda</taxon>
        <taxon>Podocopa</taxon>
        <taxon>Podocopida</taxon>
        <taxon>Darwinulocopina</taxon>
        <taxon>Darwinuloidea</taxon>
        <taxon>Darwinulidae</taxon>
        <taxon>Darwinula</taxon>
    </lineage>
</organism>
<accession>A0A7R8X131</accession>